<dbReference type="Proteomes" id="UP000215335">
    <property type="component" value="Unassembled WGS sequence"/>
</dbReference>
<feature type="compositionally biased region" description="Basic and acidic residues" evidence="1">
    <location>
        <begin position="15"/>
        <end position="34"/>
    </location>
</feature>
<name>A0A232FDH8_9HYME</name>
<feature type="compositionally biased region" description="Polar residues" evidence="1">
    <location>
        <begin position="63"/>
        <end position="72"/>
    </location>
</feature>
<feature type="region of interest" description="Disordered" evidence="1">
    <location>
        <begin position="15"/>
        <end position="72"/>
    </location>
</feature>
<accession>A0A232FDH8</accession>
<protein>
    <submittedName>
        <fullName evidence="2">Uncharacterized protein</fullName>
    </submittedName>
</protein>
<comment type="caution">
    <text evidence="2">The sequence shown here is derived from an EMBL/GenBank/DDBJ whole genome shotgun (WGS) entry which is preliminary data.</text>
</comment>
<organism evidence="2 3">
    <name type="scientific">Trichomalopsis sarcophagae</name>
    <dbReference type="NCBI Taxonomy" id="543379"/>
    <lineage>
        <taxon>Eukaryota</taxon>
        <taxon>Metazoa</taxon>
        <taxon>Ecdysozoa</taxon>
        <taxon>Arthropoda</taxon>
        <taxon>Hexapoda</taxon>
        <taxon>Insecta</taxon>
        <taxon>Pterygota</taxon>
        <taxon>Neoptera</taxon>
        <taxon>Endopterygota</taxon>
        <taxon>Hymenoptera</taxon>
        <taxon>Apocrita</taxon>
        <taxon>Proctotrupomorpha</taxon>
        <taxon>Chalcidoidea</taxon>
        <taxon>Pteromalidae</taxon>
        <taxon>Pteromalinae</taxon>
        <taxon>Trichomalopsis</taxon>
    </lineage>
</organism>
<dbReference type="AlphaFoldDB" id="A0A232FDH8"/>
<keyword evidence="3" id="KW-1185">Reference proteome</keyword>
<sequence length="72" mass="7838">MSVHFALVFWNLHSEKSPAENEEKVDFGGWDEPRATTQSVGNITISMEMKNTPEPGPGKASKSDGSGDTTNR</sequence>
<reference evidence="2 3" key="1">
    <citation type="journal article" date="2017" name="Curr. Biol.">
        <title>The Evolution of Venom by Co-option of Single-Copy Genes.</title>
        <authorList>
            <person name="Martinson E.O."/>
            <person name="Mrinalini"/>
            <person name="Kelkar Y.D."/>
            <person name="Chang C.H."/>
            <person name="Werren J.H."/>
        </authorList>
    </citation>
    <scope>NUCLEOTIDE SEQUENCE [LARGE SCALE GENOMIC DNA]</scope>
    <source>
        <strain evidence="2 3">Alberta</strain>
        <tissue evidence="2">Whole body</tissue>
    </source>
</reference>
<proteinExistence type="predicted"/>
<dbReference type="EMBL" id="NNAY01000374">
    <property type="protein sequence ID" value="OXU28811.1"/>
    <property type="molecule type" value="Genomic_DNA"/>
</dbReference>
<feature type="compositionally biased region" description="Polar residues" evidence="1">
    <location>
        <begin position="35"/>
        <end position="45"/>
    </location>
</feature>
<evidence type="ECO:0000313" key="3">
    <source>
        <dbReference type="Proteomes" id="UP000215335"/>
    </source>
</evidence>
<gene>
    <name evidence="2" type="ORF">TSAR_005982</name>
</gene>
<evidence type="ECO:0000313" key="2">
    <source>
        <dbReference type="EMBL" id="OXU28811.1"/>
    </source>
</evidence>
<evidence type="ECO:0000256" key="1">
    <source>
        <dbReference type="SAM" id="MobiDB-lite"/>
    </source>
</evidence>